<gene>
    <name evidence="1" type="ORF">I5731_08440</name>
</gene>
<evidence type="ECO:0008006" key="3">
    <source>
        <dbReference type="Google" id="ProtNLM"/>
    </source>
</evidence>
<proteinExistence type="predicted"/>
<organism evidence="1 2">
    <name type="scientific">Methylobrevis albus</name>
    <dbReference type="NCBI Taxonomy" id="2793297"/>
    <lineage>
        <taxon>Bacteria</taxon>
        <taxon>Pseudomonadati</taxon>
        <taxon>Pseudomonadota</taxon>
        <taxon>Alphaproteobacteria</taxon>
        <taxon>Hyphomicrobiales</taxon>
        <taxon>Pleomorphomonadaceae</taxon>
        <taxon>Methylobrevis</taxon>
    </lineage>
</organism>
<keyword evidence="2" id="KW-1185">Reference proteome</keyword>
<comment type="caution">
    <text evidence="1">The sequence shown here is derived from an EMBL/GenBank/DDBJ whole genome shotgun (WGS) entry which is preliminary data.</text>
</comment>
<name>A0A931I2R4_9HYPH</name>
<accession>A0A931I2R4</accession>
<dbReference type="RefSeq" id="WP_197310915.1">
    <property type="nucleotide sequence ID" value="NZ_JADZLT010000049.1"/>
</dbReference>
<evidence type="ECO:0000313" key="2">
    <source>
        <dbReference type="Proteomes" id="UP000631694"/>
    </source>
</evidence>
<dbReference type="Pfam" id="PF10741">
    <property type="entry name" value="T2SSM_b"/>
    <property type="match status" value="1"/>
</dbReference>
<dbReference type="InterPro" id="IPR034756">
    <property type="entry name" value="T2SSM_b"/>
</dbReference>
<protein>
    <recommendedName>
        <fullName evidence="3">General secretion pathway protein M</fullName>
    </recommendedName>
</protein>
<dbReference type="NCBIfam" id="NF040576">
    <property type="entry name" value="T2SS_GspM_XpsM"/>
    <property type="match status" value="1"/>
</dbReference>
<dbReference type="AlphaFoldDB" id="A0A931I2R4"/>
<sequence>MTPAPAAPAGRTLRALAVLVFIGVPLALFAAAGGLLLQAEATGVLAARQAATVAQLQRRLAAAISGEGRQIDTGAIYLAAPTPELAAATLQQLVIRLTDAAGVRLIETQPLDRFVDLSRAAPAGAAAPTDETVQLRVSLDAANADLLALLTAIEGGLPLLTVEQLQIRRLSRTGADDDADPLLRVDLVIGAHWKAAAP</sequence>
<evidence type="ECO:0000313" key="1">
    <source>
        <dbReference type="EMBL" id="MBH0237846.1"/>
    </source>
</evidence>
<dbReference type="EMBL" id="JADZLT010000049">
    <property type="protein sequence ID" value="MBH0237846.1"/>
    <property type="molecule type" value="Genomic_DNA"/>
</dbReference>
<reference evidence="1" key="1">
    <citation type="submission" date="2020-12" db="EMBL/GenBank/DDBJ databases">
        <title>Methylobrevis albus sp. nov., isolated from fresh water lack sediment.</title>
        <authorList>
            <person name="Zou Q."/>
        </authorList>
    </citation>
    <scope>NUCLEOTIDE SEQUENCE</scope>
    <source>
        <strain evidence="1">L22</strain>
    </source>
</reference>
<dbReference type="Proteomes" id="UP000631694">
    <property type="component" value="Unassembled WGS sequence"/>
</dbReference>